<keyword evidence="1" id="KW-1133">Transmembrane helix</keyword>
<evidence type="ECO:0000313" key="2">
    <source>
        <dbReference type="EMBL" id="EGR32131.1"/>
    </source>
</evidence>
<feature type="transmembrane region" description="Helical" evidence="1">
    <location>
        <begin position="129"/>
        <end position="147"/>
    </location>
</feature>
<reference evidence="2 3" key="1">
    <citation type="submission" date="2011-07" db="EMBL/GenBank/DDBJ databases">
        <authorList>
            <person name="Coyne R."/>
            <person name="Brami D."/>
            <person name="Johnson J."/>
            <person name="Hostetler J."/>
            <person name="Hannick L."/>
            <person name="Clark T."/>
            <person name="Cassidy-Hanley D."/>
            <person name="Inman J."/>
        </authorList>
    </citation>
    <scope>NUCLEOTIDE SEQUENCE [LARGE SCALE GENOMIC DNA]</scope>
    <source>
        <strain evidence="2 3">G5</strain>
    </source>
</reference>
<dbReference type="GeneID" id="14908292"/>
<accession>G0QRL0</accession>
<dbReference type="InParanoid" id="G0QRL0"/>
<evidence type="ECO:0000256" key="1">
    <source>
        <dbReference type="SAM" id="Phobius"/>
    </source>
</evidence>
<protein>
    <recommendedName>
        <fullName evidence="4">Transmembrane protein</fullName>
    </recommendedName>
</protein>
<gene>
    <name evidence="2" type="ORF">IMG5_094960</name>
</gene>
<dbReference type="EMBL" id="GL983776">
    <property type="protein sequence ID" value="EGR32131.1"/>
    <property type="molecule type" value="Genomic_DNA"/>
</dbReference>
<keyword evidence="1" id="KW-0472">Membrane</keyword>
<organism evidence="2 3">
    <name type="scientific">Ichthyophthirius multifiliis</name>
    <name type="common">White spot disease agent</name>
    <name type="synonym">Ich</name>
    <dbReference type="NCBI Taxonomy" id="5932"/>
    <lineage>
        <taxon>Eukaryota</taxon>
        <taxon>Sar</taxon>
        <taxon>Alveolata</taxon>
        <taxon>Ciliophora</taxon>
        <taxon>Intramacronucleata</taxon>
        <taxon>Oligohymenophorea</taxon>
        <taxon>Hymenostomatida</taxon>
        <taxon>Ophryoglenina</taxon>
        <taxon>Ichthyophthirius</taxon>
    </lineage>
</organism>
<dbReference type="AlphaFoldDB" id="G0QRL0"/>
<feature type="transmembrane region" description="Helical" evidence="1">
    <location>
        <begin position="100"/>
        <end position="123"/>
    </location>
</feature>
<evidence type="ECO:0000313" key="3">
    <source>
        <dbReference type="Proteomes" id="UP000008983"/>
    </source>
</evidence>
<feature type="non-terminal residue" evidence="2">
    <location>
        <position position="1"/>
    </location>
</feature>
<name>G0QRL0_ICHMU</name>
<dbReference type="RefSeq" id="XP_004035617.1">
    <property type="nucleotide sequence ID" value="XM_004035569.1"/>
</dbReference>
<dbReference type="Proteomes" id="UP000008983">
    <property type="component" value="Unassembled WGS sequence"/>
</dbReference>
<keyword evidence="1" id="KW-0812">Transmembrane</keyword>
<sequence length="261" mass="31422">FHCFFRISNLPFYKHQQFPEQFSKYKLMAHPYEQANKLFSQKTFQFQTDIKTQIQLDFLLNSIKQPLNKHLLLSHLKFNKLIHDYLQQQDKAKMFFLNNYYLVLICHFQLINLKLIIIFLPTFDILPSYNHQALNIIIPSLLLAFIIQKFPKILSQPKILEPLIQNNPYNQNLSQRKKVSSNFKQKAYSSLYKLEYFSLFSQSKNKQSFQDIFPIYPLSSYIQSRFFSIFPYHRHMQQTVLLFRTKRGLNQLSDCHYQQAK</sequence>
<evidence type="ECO:0008006" key="4">
    <source>
        <dbReference type="Google" id="ProtNLM"/>
    </source>
</evidence>
<keyword evidence="3" id="KW-1185">Reference proteome</keyword>
<proteinExistence type="predicted"/>